<dbReference type="InterPro" id="IPR009003">
    <property type="entry name" value="Peptidase_S1_PA"/>
</dbReference>
<sequence>DTLPGDSGSPLLLNSDKGWQLIAVQSSAPAAKDRYLADNRAISVTSFKDKLESLAQ</sequence>
<keyword evidence="1" id="KW-0645">Protease</keyword>
<name>A0A7X2SYK8_ENTAG</name>
<dbReference type="AlphaFoldDB" id="A0A7X2SYK8"/>
<gene>
    <name evidence="1" type="ORF">GKC49_28075</name>
</gene>
<reference evidence="1 2" key="1">
    <citation type="submission" date="2019-11" db="EMBL/GenBank/DDBJ databases">
        <title>Draft Genome Sequence of Plant Growth-Promoting Rhizosphere-Associated Bacteria.</title>
        <authorList>
            <person name="Vasilyev I.Y."/>
            <person name="Radchenko V."/>
            <person name="Ilnitskaya E.V."/>
        </authorList>
    </citation>
    <scope>NUCLEOTIDE SEQUENCE [LARGE SCALE GENOMIC DNA]</scope>
    <source>
        <strain evidence="1 2">VRA_MhP_f</strain>
    </source>
</reference>
<organism evidence="1 2">
    <name type="scientific">Enterobacter agglomerans</name>
    <name type="common">Erwinia herbicola</name>
    <name type="synonym">Pantoea agglomerans</name>
    <dbReference type="NCBI Taxonomy" id="549"/>
    <lineage>
        <taxon>Bacteria</taxon>
        <taxon>Pseudomonadati</taxon>
        <taxon>Pseudomonadota</taxon>
        <taxon>Gammaproteobacteria</taxon>
        <taxon>Enterobacterales</taxon>
        <taxon>Erwiniaceae</taxon>
        <taxon>Pantoea</taxon>
        <taxon>Pantoea agglomerans group</taxon>
    </lineage>
</organism>
<keyword evidence="1" id="KW-0378">Hydrolase</keyword>
<protein>
    <submittedName>
        <fullName evidence="1">Serine protease</fullName>
    </submittedName>
</protein>
<evidence type="ECO:0000313" key="2">
    <source>
        <dbReference type="Proteomes" id="UP000461948"/>
    </source>
</evidence>
<comment type="caution">
    <text evidence="1">The sequence shown here is derived from an EMBL/GenBank/DDBJ whole genome shotgun (WGS) entry which is preliminary data.</text>
</comment>
<dbReference type="GO" id="GO:0006508">
    <property type="term" value="P:proteolysis"/>
    <property type="evidence" value="ECO:0007669"/>
    <property type="project" value="UniProtKB-KW"/>
</dbReference>
<feature type="non-terminal residue" evidence="1">
    <location>
        <position position="1"/>
    </location>
</feature>
<proteinExistence type="predicted"/>
<evidence type="ECO:0000313" key="1">
    <source>
        <dbReference type="EMBL" id="MSE18813.1"/>
    </source>
</evidence>
<dbReference type="Proteomes" id="UP000461948">
    <property type="component" value="Unassembled WGS sequence"/>
</dbReference>
<dbReference type="GO" id="GO:0008233">
    <property type="term" value="F:peptidase activity"/>
    <property type="evidence" value="ECO:0007669"/>
    <property type="project" value="UniProtKB-KW"/>
</dbReference>
<dbReference type="SUPFAM" id="SSF50494">
    <property type="entry name" value="Trypsin-like serine proteases"/>
    <property type="match status" value="1"/>
</dbReference>
<accession>A0A7X2SYK8</accession>
<dbReference type="EMBL" id="WKLC01002112">
    <property type="protein sequence ID" value="MSE18813.1"/>
    <property type="molecule type" value="Genomic_DNA"/>
</dbReference>